<dbReference type="Proteomes" id="UP000008227">
    <property type="component" value="Chromosome 13"/>
</dbReference>
<protein>
    <submittedName>
        <fullName evidence="1">Uncharacterized protein</fullName>
    </submittedName>
</protein>
<sequence length="97" mass="10802">MLILHPTTLLNSLISSKSFCVESSGFSIYSIMSSVDDDNFTSFLQTFMSFPCLIAIARISCTILNRSGESRHPYVVQDFIRRAFSFLPLNILAVGLS</sequence>
<dbReference type="AlphaFoldDB" id="A0A8W4FLC8"/>
<reference evidence="1" key="2">
    <citation type="submission" date="2025-08" db="UniProtKB">
        <authorList>
            <consortium name="Ensembl"/>
        </authorList>
    </citation>
    <scope>IDENTIFICATION</scope>
</reference>
<reference evidence="1" key="1">
    <citation type="journal article" date="2020" name="Gigascience">
        <title>An improved pig reference genome sequence to enable pig genetics and genomics research.</title>
        <authorList>
            <person name="Warr A."/>
            <person name="Affara N."/>
            <person name="Aken B."/>
            <person name="Beiki H."/>
            <person name="Bickhart D.M."/>
            <person name="Billis K."/>
            <person name="Chow W."/>
            <person name="Eory L."/>
            <person name="Finlayson H.A."/>
            <person name="Flicek P."/>
            <person name="Giron C.G."/>
            <person name="Griffin D.K."/>
            <person name="Hall R."/>
            <person name="Hannum G."/>
            <person name="Hourlier T."/>
            <person name="Howe K."/>
            <person name="Hume D.A."/>
            <person name="Izuogu O."/>
            <person name="Kim K."/>
            <person name="Koren S."/>
            <person name="Liu H."/>
            <person name="Manchanda N."/>
            <person name="Martin F.J."/>
            <person name="Nonneman D.J."/>
            <person name="O'Connor R.E."/>
            <person name="Phillippy A.M."/>
            <person name="Rohrer G.A."/>
            <person name="Rosen B.D."/>
            <person name="Rund L.A."/>
            <person name="Sargent C.A."/>
            <person name="Schook L.B."/>
            <person name="Schroeder S.G."/>
            <person name="Schwartz A.S."/>
            <person name="Skinner B.M."/>
            <person name="Talbot R."/>
            <person name="Tseng E."/>
            <person name="Tuggle C.K."/>
            <person name="Watson M."/>
            <person name="Smith T.P.L."/>
            <person name="Archibald A.L."/>
        </authorList>
    </citation>
    <scope>NUCLEOTIDE SEQUENCE [LARGE SCALE GENOMIC DNA]</scope>
    <source>
        <strain evidence="1">Duroc</strain>
    </source>
</reference>
<proteinExistence type="predicted"/>
<keyword evidence="2" id="KW-1185">Reference proteome</keyword>
<dbReference type="GeneTree" id="ENSGT01070000253999"/>
<name>A0A8W4FLC8_PIG</name>
<accession>A0A8W4FLC8</accession>
<organism evidence="1 2">
    <name type="scientific">Sus scrofa</name>
    <name type="common">Pig</name>
    <dbReference type="NCBI Taxonomy" id="9823"/>
    <lineage>
        <taxon>Eukaryota</taxon>
        <taxon>Metazoa</taxon>
        <taxon>Chordata</taxon>
        <taxon>Craniata</taxon>
        <taxon>Vertebrata</taxon>
        <taxon>Euteleostomi</taxon>
        <taxon>Mammalia</taxon>
        <taxon>Eutheria</taxon>
        <taxon>Laurasiatheria</taxon>
        <taxon>Artiodactyla</taxon>
        <taxon>Suina</taxon>
        <taxon>Suidae</taxon>
        <taxon>Sus</taxon>
    </lineage>
</organism>
<reference evidence="1" key="3">
    <citation type="submission" date="2025-09" db="UniProtKB">
        <authorList>
            <consortium name="Ensembl"/>
        </authorList>
    </citation>
    <scope>IDENTIFICATION</scope>
</reference>
<evidence type="ECO:0000313" key="1">
    <source>
        <dbReference type="Ensembl" id="ENSSSCP00000080012.1"/>
    </source>
</evidence>
<evidence type="ECO:0000313" key="2">
    <source>
        <dbReference type="Proteomes" id="UP000008227"/>
    </source>
</evidence>
<dbReference type="Ensembl" id="ENSSSCT00000099043.1">
    <property type="protein sequence ID" value="ENSSSCP00000080012.1"/>
    <property type="gene ID" value="ENSSSCG00000055930.1"/>
</dbReference>